<keyword evidence="1" id="KW-0812">Transmembrane</keyword>
<keyword evidence="1" id="KW-1133">Transmembrane helix</keyword>
<feature type="transmembrane region" description="Helical" evidence="1">
    <location>
        <begin position="266"/>
        <end position="291"/>
    </location>
</feature>
<dbReference type="OrthoDB" id="196355at2"/>
<sequence length="315" mass="35236">MRKLYFLFFVCFLFPILTYSLPPEEEEEVSEDTLSSILYLDSLENSFQYQTGLVKIRDYATIKVPAGFKFLNAEQSIYVLHSLWGNPEDPNILGLLFPEDMGPLHPDSWAISIEYSEEGHIDDDDAEDIDYDELLAEMKKDAEAANPTRIQEGYEPVHLIGWAAKPYYDAENKKLHWAKEIQFGDSATGANTLNYNIRILGRKGYLMLNAIGGMSQLGAINKDIGNVLASVEFSEGYRYSDFNPEVDKVAAYGIGGLVAGKVLAKVGFFGILAKFGKVIILGLGAALTFIWKFFTGKRKSKEEVQSENHEQPGIS</sequence>
<dbReference type="STRING" id="153721.MYP_1117"/>
<dbReference type="EMBL" id="BBLT01000002">
    <property type="protein sequence ID" value="GAL83889.1"/>
    <property type="molecule type" value="Genomic_DNA"/>
</dbReference>
<evidence type="ECO:0000313" key="3">
    <source>
        <dbReference type="Proteomes" id="UP000030185"/>
    </source>
</evidence>
<comment type="caution">
    <text evidence="2">The sequence shown here is derived from an EMBL/GenBank/DDBJ whole genome shotgun (WGS) entry which is preliminary data.</text>
</comment>
<dbReference type="Proteomes" id="UP000030185">
    <property type="component" value="Unassembled WGS sequence"/>
</dbReference>
<dbReference type="eggNOG" id="COG4714">
    <property type="taxonomic scope" value="Bacteria"/>
</dbReference>
<evidence type="ECO:0008006" key="4">
    <source>
        <dbReference type="Google" id="ProtNLM"/>
    </source>
</evidence>
<dbReference type="Pfam" id="PF09935">
    <property type="entry name" value="DUF2167"/>
    <property type="match status" value="1"/>
</dbReference>
<dbReference type="RefSeq" id="WP_045459607.1">
    <property type="nucleotide sequence ID" value="NZ_BBLT01000002.1"/>
</dbReference>
<keyword evidence="3" id="KW-1185">Reference proteome</keyword>
<protein>
    <recommendedName>
        <fullName evidence="4">DUF2167 domain-containing protein</fullName>
    </recommendedName>
</protein>
<reference evidence="2 3" key="1">
    <citation type="submission" date="2014-09" db="EMBL/GenBank/DDBJ databases">
        <title>Sporocytophaga myxococcoides PG-01 genome sequencing.</title>
        <authorList>
            <person name="Liu L."/>
            <person name="Gao P.J."/>
            <person name="Chen G.J."/>
            <person name="Wang L.S."/>
        </authorList>
    </citation>
    <scope>NUCLEOTIDE SEQUENCE [LARGE SCALE GENOMIC DNA]</scope>
    <source>
        <strain evidence="2 3">PG-01</strain>
    </source>
</reference>
<accession>A0A098LBV1</accession>
<proteinExistence type="predicted"/>
<dbReference type="AlphaFoldDB" id="A0A098LBV1"/>
<evidence type="ECO:0000313" key="2">
    <source>
        <dbReference type="EMBL" id="GAL83889.1"/>
    </source>
</evidence>
<dbReference type="InterPro" id="IPR018682">
    <property type="entry name" value="DUF2167_membr"/>
</dbReference>
<gene>
    <name evidence="2" type="ORF">MYP_1117</name>
</gene>
<evidence type="ECO:0000256" key="1">
    <source>
        <dbReference type="SAM" id="Phobius"/>
    </source>
</evidence>
<keyword evidence="1" id="KW-0472">Membrane</keyword>
<name>A0A098LBV1_9BACT</name>
<organism evidence="2 3">
    <name type="scientific">Sporocytophaga myxococcoides</name>
    <dbReference type="NCBI Taxonomy" id="153721"/>
    <lineage>
        <taxon>Bacteria</taxon>
        <taxon>Pseudomonadati</taxon>
        <taxon>Bacteroidota</taxon>
        <taxon>Cytophagia</taxon>
        <taxon>Cytophagales</taxon>
        <taxon>Cytophagaceae</taxon>
        <taxon>Sporocytophaga</taxon>
    </lineage>
</organism>